<name>A0A5B7HXF6_PORTR</name>
<feature type="region of interest" description="Disordered" evidence="1">
    <location>
        <begin position="47"/>
        <end position="69"/>
    </location>
</feature>
<reference evidence="2 3" key="1">
    <citation type="submission" date="2019-05" db="EMBL/GenBank/DDBJ databases">
        <title>Another draft genome of Portunus trituberculatus and its Hox gene families provides insights of decapod evolution.</title>
        <authorList>
            <person name="Jeong J.-H."/>
            <person name="Song I."/>
            <person name="Kim S."/>
            <person name="Choi T."/>
            <person name="Kim D."/>
            <person name="Ryu S."/>
            <person name="Kim W."/>
        </authorList>
    </citation>
    <scope>NUCLEOTIDE SEQUENCE [LARGE SCALE GENOMIC DNA]</scope>
    <source>
        <tissue evidence="2">Muscle</tissue>
    </source>
</reference>
<proteinExistence type="predicted"/>
<accession>A0A5B7HXF6</accession>
<dbReference type="AlphaFoldDB" id="A0A5B7HXF6"/>
<evidence type="ECO:0000256" key="1">
    <source>
        <dbReference type="SAM" id="MobiDB-lite"/>
    </source>
</evidence>
<comment type="caution">
    <text evidence="2">The sequence shown here is derived from an EMBL/GenBank/DDBJ whole genome shotgun (WGS) entry which is preliminary data.</text>
</comment>
<dbReference type="Proteomes" id="UP000324222">
    <property type="component" value="Unassembled WGS sequence"/>
</dbReference>
<keyword evidence="3" id="KW-1185">Reference proteome</keyword>
<gene>
    <name evidence="2" type="ORF">E2C01_067432</name>
</gene>
<sequence length="69" mass="7729">MTSAGRRRVGHERSKFLGSSLSRATGGQGFAEETILSCQVYFFSFPPPETRSEMSGRRRSEAEQEVEEV</sequence>
<organism evidence="2 3">
    <name type="scientific">Portunus trituberculatus</name>
    <name type="common">Swimming crab</name>
    <name type="synonym">Neptunus trituberculatus</name>
    <dbReference type="NCBI Taxonomy" id="210409"/>
    <lineage>
        <taxon>Eukaryota</taxon>
        <taxon>Metazoa</taxon>
        <taxon>Ecdysozoa</taxon>
        <taxon>Arthropoda</taxon>
        <taxon>Crustacea</taxon>
        <taxon>Multicrustacea</taxon>
        <taxon>Malacostraca</taxon>
        <taxon>Eumalacostraca</taxon>
        <taxon>Eucarida</taxon>
        <taxon>Decapoda</taxon>
        <taxon>Pleocyemata</taxon>
        <taxon>Brachyura</taxon>
        <taxon>Eubrachyura</taxon>
        <taxon>Portunoidea</taxon>
        <taxon>Portunidae</taxon>
        <taxon>Portuninae</taxon>
        <taxon>Portunus</taxon>
    </lineage>
</organism>
<protein>
    <submittedName>
        <fullName evidence="2">Uncharacterized protein</fullName>
    </submittedName>
</protein>
<evidence type="ECO:0000313" key="3">
    <source>
        <dbReference type="Proteomes" id="UP000324222"/>
    </source>
</evidence>
<dbReference type="EMBL" id="VSRR010036095">
    <property type="protein sequence ID" value="MPC73114.1"/>
    <property type="molecule type" value="Genomic_DNA"/>
</dbReference>
<feature type="compositionally biased region" description="Basic and acidic residues" evidence="1">
    <location>
        <begin position="50"/>
        <end position="62"/>
    </location>
</feature>
<evidence type="ECO:0000313" key="2">
    <source>
        <dbReference type="EMBL" id="MPC73114.1"/>
    </source>
</evidence>